<feature type="coiled-coil region" evidence="7">
    <location>
        <begin position="247"/>
        <end position="274"/>
    </location>
</feature>
<sequence>MQLLWFKRDLRLHDHAPLAAAAAAGRVLPVYVHEPELLTTTDHDPRHAAFVEECLQELRVALAERGAPLLEPHGVLPDVFEALCEQLPITAIYAHEECGNGTSYARDRRVRAWARRRGLAMHEFQGSGVVRRLASRDGWHEQWLQHVRAPRAATPLRITGATADELSRVPQQFVAPRNASTPPMHVPGMVERQTGGRTHAERLLGSFLQERGEHYRVAMSSPSEAIDACSRLSPHLTWGTLSVREAYQAARGRAAQLRDELKGLGRTASNLSQRETLARWQQSLVSFASRIEWRDHFIQKLESEPALEYRSYAPIFDNVWSLEPDAERLDAWREGRTGYPLVDACMRSVHATGWLTFRMRAMVMSFASHYLWLHWRPAGLVLARAFTDYEPGIHWMQCQMQAGVTGINTIRIYNPIKQAAEHDAAGDFVRRWVPELSALPTADLLRPWDAPPLMQQMHGMHIGRDYPRPIVPHEASYTHARDTLHTLKQAAQQQGVSRRVWQQHGSRKTPFNASTR</sequence>
<dbReference type="AlphaFoldDB" id="A0A143BNI7"/>
<dbReference type="Gene3D" id="1.25.40.80">
    <property type="match status" value="1"/>
</dbReference>
<keyword evidence="11" id="KW-1185">Reference proteome</keyword>
<keyword evidence="7" id="KW-0175">Coiled coil</keyword>
<evidence type="ECO:0000259" key="9">
    <source>
        <dbReference type="PROSITE" id="PS51645"/>
    </source>
</evidence>
<dbReference type="eggNOG" id="COG0415">
    <property type="taxonomic scope" value="Bacteria"/>
</dbReference>
<dbReference type="GO" id="GO:0003904">
    <property type="term" value="F:deoxyribodipyrimidine photo-lyase activity"/>
    <property type="evidence" value="ECO:0007669"/>
    <property type="project" value="TreeGrafter"/>
</dbReference>
<comment type="cofactor">
    <cofactor evidence="1">
        <name>(6R)-5,10-methylene-5,6,7,8-tetrahydrofolate</name>
        <dbReference type="ChEBI" id="CHEBI:15636"/>
    </cofactor>
</comment>
<dbReference type="InterPro" id="IPR002081">
    <property type="entry name" value="Cryptochrome/DNA_photolyase_1"/>
</dbReference>
<dbReference type="Pfam" id="PF00875">
    <property type="entry name" value="DNA_photolyase"/>
    <property type="match status" value="1"/>
</dbReference>
<evidence type="ECO:0000256" key="4">
    <source>
        <dbReference type="ARBA" id="ARBA00022991"/>
    </source>
</evidence>
<evidence type="ECO:0000313" key="10">
    <source>
        <dbReference type="EMBL" id="AMW06649.1"/>
    </source>
</evidence>
<evidence type="ECO:0000313" key="11">
    <source>
        <dbReference type="Proteomes" id="UP000076404"/>
    </source>
</evidence>
<evidence type="ECO:0000256" key="8">
    <source>
        <dbReference type="SAM" id="MobiDB-lite"/>
    </source>
</evidence>
<dbReference type="PROSITE" id="PS51645">
    <property type="entry name" value="PHR_CRY_ALPHA_BETA"/>
    <property type="match status" value="1"/>
</dbReference>
<evidence type="ECO:0000256" key="1">
    <source>
        <dbReference type="ARBA" id="ARBA00001932"/>
    </source>
</evidence>
<dbReference type="GO" id="GO:0071949">
    <property type="term" value="F:FAD binding"/>
    <property type="evidence" value="ECO:0007669"/>
    <property type="project" value="TreeGrafter"/>
</dbReference>
<dbReference type="GO" id="GO:0003677">
    <property type="term" value="F:DNA binding"/>
    <property type="evidence" value="ECO:0007669"/>
    <property type="project" value="TreeGrafter"/>
</dbReference>
<dbReference type="InterPro" id="IPR006050">
    <property type="entry name" value="DNA_photolyase_N"/>
</dbReference>
<dbReference type="Pfam" id="PF03441">
    <property type="entry name" value="FAD_binding_7"/>
    <property type="match status" value="1"/>
</dbReference>
<reference evidence="10 11" key="2">
    <citation type="journal article" date="2016" name="Environ. Microbiol. Rep.">
        <title>Metagenomic evidence for the presence of phototrophic Gemmatimonadetes bacteria in diverse environments.</title>
        <authorList>
            <person name="Zeng Y."/>
            <person name="Baumbach J."/>
            <person name="Barbosa E.G."/>
            <person name="Azevedo V."/>
            <person name="Zhang C."/>
            <person name="Koblizek M."/>
        </authorList>
    </citation>
    <scope>NUCLEOTIDE SEQUENCE [LARGE SCALE GENOMIC DNA]</scope>
    <source>
        <strain evidence="10 11">AP64</strain>
    </source>
</reference>
<protein>
    <recommendedName>
        <fullName evidence="9">Photolyase/cryptochrome alpha/beta domain-containing protein</fullName>
    </recommendedName>
</protein>
<feature type="binding site" evidence="5">
    <location>
        <position position="280"/>
    </location>
    <ligand>
        <name>FAD</name>
        <dbReference type="ChEBI" id="CHEBI:57692"/>
    </ligand>
</feature>
<feature type="region of interest" description="Disordered" evidence="8">
    <location>
        <begin position="494"/>
        <end position="516"/>
    </location>
</feature>
<dbReference type="SUPFAM" id="SSF48173">
    <property type="entry name" value="Cryptochrome/photolyase FAD-binding domain"/>
    <property type="match status" value="1"/>
</dbReference>
<dbReference type="PRINTS" id="PR00147">
    <property type="entry name" value="DNAPHOTLYASE"/>
</dbReference>
<evidence type="ECO:0000256" key="2">
    <source>
        <dbReference type="ARBA" id="ARBA00022630"/>
    </source>
</evidence>
<dbReference type="SUPFAM" id="SSF52425">
    <property type="entry name" value="Cryptochrome/photolyase, N-terminal domain"/>
    <property type="match status" value="1"/>
</dbReference>
<dbReference type="PANTHER" id="PTHR11455">
    <property type="entry name" value="CRYPTOCHROME"/>
    <property type="match status" value="1"/>
</dbReference>
<evidence type="ECO:0000256" key="5">
    <source>
        <dbReference type="PIRSR" id="PIRSR602081-1"/>
    </source>
</evidence>
<comment type="similarity">
    <text evidence="6">Belongs to the DNA photolyase family.</text>
</comment>
<evidence type="ECO:0000256" key="6">
    <source>
        <dbReference type="RuleBase" id="RU004182"/>
    </source>
</evidence>
<feature type="domain" description="Photolyase/cryptochrome alpha/beta" evidence="9">
    <location>
        <begin position="1"/>
        <end position="129"/>
    </location>
</feature>
<dbReference type="PROSITE" id="PS00394">
    <property type="entry name" value="DNA_PHOTOLYASES_1_1"/>
    <property type="match status" value="1"/>
</dbReference>
<dbReference type="Gene3D" id="1.10.579.10">
    <property type="entry name" value="DNA Cyclobutane Dipyrimidine Photolyase, subunit A, domain 3"/>
    <property type="match status" value="1"/>
</dbReference>
<feature type="binding site" evidence="5">
    <location>
        <position position="215"/>
    </location>
    <ligand>
        <name>FAD</name>
        <dbReference type="ChEBI" id="CHEBI:57692"/>
    </ligand>
</feature>
<proteinExistence type="inferred from homology"/>
<dbReference type="GO" id="GO:0009416">
    <property type="term" value="P:response to light stimulus"/>
    <property type="evidence" value="ECO:0007669"/>
    <property type="project" value="TreeGrafter"/>
</dbReference>
<dbReference type="InterPro" id="IPR014729">
    <property type="entry name" value="Rossmann-like_a/b/a_fold"/>
</dbReference>
<organism evidence="10 11">
    <name type="scientific">Gemmatimonas phototrophica</name>
    <dbReference type="NCBI Taxonomy" id="1379270"/>
    <lineage>
        <taxon>Bacteria</taxon>
        <taxon>Pseudomonadati</taxon>
        <taxon>Gemmatimonadota</taxon>
        <taxon>Gemmatimonadia</taxon>
        <taxon>Gemmatimonadales</taxon>
        <taxon>Gemmatimonadaceae</taxon>
        <taxon>Gemmatimonas</taxon>
    </lineage>
</organism>
<dbReference type="STRING" id="1379270.GEMMAAP_07395"/>
<dbReference type="InterPro" id="IPR036134">
    <property type="entry name" value="Crypto/Photolyase_FAD-like_sf"/>
</dbReference>
<dbReference type="GO" id="GO:0006139">
    <property type="term" value="P:nucleobase-containing compound metabolic process"/>
    <property type="evidence" value="ECO:0007669"/>
    <property type="project" value="UniProtKB-ARBA"/>
</dbReference>
<dbReference type="InterPro" id="IPR018394">
    <property type="entry name" value="DNA_photolyase_1_CS_C"/>
</dbReference>
<name>A0A143BNI7_9BACT</name>
<dbReference type="GO" id="GO:0006950">
    <property type="term" value="P:response to stress"/>
    <property type="evidence" value="ECO:0007669"/>
    <property type="project" value="UniProtKB-ARBA"/>
</dbReference>
<dbReference type="PANTHER" id="PTHR11455:SF9">
    <property type="entry name" value="CRYPTOCHROME CIRCADIAN CLOCK 5 ISOFORM X1"/>
    <property type="match status" value="1"/>
</dbReference>
<keyword evidence="4 6" id="KW-0157">Chromophore</keyword>
<keyword evidence="2 5" id="KW-0285">Flavoprotein</keyword>
<accession>A0A143BNI7</accession>
<reference evidence="10 11" key="1">
    <citation type="journal article" date="2014" name="Proc. Natl. Acad. Sci. U.S.A.">
        <title>Functional type 2 photosynthetic reaction centers found in the rare bacterial phylum Gemmatimonadetes.</title>
        <authorList>
            <person name="Zeng Y."/>
            <person name="Feng F."/>
            <person name="Medova H."/>
            <person name="Dean J."/>
            <person name="Koblizek M."/>
        </authorList>
    </citation>
    <scope>NUCLEOTIDE SEQUENCE [LARGE SCALE GENOMIC DNA]</scope>
    <source>
        <strain evidence="10 11">AP64</strain>
    </source>
</reference>
<dbReference type="EMBL" id="CP011454">
    <property type="protein sequence ID" value="AMW06649.1"/>
    <property type="molecule type" value="Genomic_DNA"/>
</dbReference>
<dbReference type="Proteomes" id="UP000076404">
    <property type="component" value="Chromosome"/>
</dbReference>
<dbReference type="KEGG" id="gph:GEMMAAP_07395"/>
<evidence type="ECO:0000256" key="7">
    <source>
        <dbReference type="SAM" id="Coils"/>
    </source>
</evidence>
<dbReference type="InterPro" id="IPR005101">
    <property type="entry name" value="Cryptochr/Photolyase_FAD-bd"/>
</dbReference>
<keyword evidence="3 5" id="KW-0274">FAD</keyword>
<dbReference type="Gene3D" id="3.40.50.620">
    <property type="entry name" value="HUPs"/>
    <property type="match status" value="1"/>
</dbReference>
<evidence type="ECO:0000256" key="3">
    <source>
        <dbReference type="ARBA" id="ARBA00022827"/>
    </source>
</evidence>
<gene>
    <name evidence="10" type="ORF">GEMMAAP_07395</name>
</gene>
<comment type="cofactor">
    <cofactor evidence="5">
        <name>FAD</name>
        <dbReference type="ChEBI" id="CHEBI:57692"/>
    </cofactor>
    <text evidence="5">Binds 1 FAD per subunit.</text>
</comment>
<dbReference type="InterPro" id="IPR036155">
    <property type="entry name" value="Crypto/Photolyase_N_sf"/>
</dbReference>